<dbReference type="PANTHER" id="PTHR30024">
    <property type="entry name" value="ALIPHATIC SULFONATES-BINDING PROTEIN-RELATED"/>
    <property type="match status" value="1"/>
</dbReference>
<evidence type="ECO:0000256" key="3">
    <source>
        <dbReference type="ARBA" id="ARBA00022448"/>
    </source>
</evidence>
<dbReference type="PROSITE" id="PS51257">
    <property type="entry name" value="PROKAR_LIPOPROTEIN"/>
    <property type="match status" value="1"/>
</dbReference>
<dbReference type="GO" id="GO:0016020">
    <property type="term" value="C:membrane"/>
    <property type="evidence" value="ECO:0007669"/>
    <property type="project" value="InterPro"/>
</dbReference>
<dbReference type="EMBL" id="LT906446">
    <property type="protein sequence ID" value="SNV03359.1"/>
    <property type="molecule type" value="Genomic_DNA"/>
</dbReference>
<reference evidence="7 8" key="1">
    <citation type="submission" date="2017-06" db="EMBL/GenBank/DDBJ databases">
        <authorList>
            <consortium name="Pathogen Informatics"/>
        </authorList>
    </citation>
    <scope>NUCLEOTIDE SEQUENCE [LARGE SCALE GENOMIC DNA]</scope>
    <source>
        <strain evidence="7 8">NCTC10570</strain>
    </source>
</reference>
<keyword evidence="4 5" id="KW-0732">Signal</keyword>
<feature type="signal peptide" evidence="5">
    <location>
        <begin position="1"/>
        <end position="21"/>
    </location>
</feature>
<proteinExistence type="inferred from homology"/>
<comment type="similarity">
    <text evidence="2">Belongs to the bacterial solute-binding protein SsuA/TauA family.</text>
</comment>
<protein>
    <submittedName>
        <fullName evidence="7">Sulfate starvation-induced protein 1</fullName>
    </submittedName>
</protein>
<dbReference type="NCBIfam" id="TIGR01728">
    <property type="entry name" value="SsuA_fam"/>
    <property type="match status" value="1"/>
</dbReference>
<evidence type="ECO:0000256" key="1">
    <source>
        <dbReference type="ARBA" id="ARBA00004418"/>
    </source>
</evidence>
<dbReference type="AlphaFoldDB" id="A0A239U151"/>
<dbReference type="GO" id="GO:0042597">
    <property type="term" value="C:periplasmic space"/>
    <property type="evidence" value="ECO:0007669"/>
    <property type="project" value="UniProtKB-SubCell"/>
</dbReference>
<dbReference type="GO" id="GO:0042626">
    <property type="term" value="F:ATPase-coupled transmembrane transporter activity"/>
    <property type="evidence" value="ECO:0007669"/>
    <property type="project" value="InterPro"/>
</dbReference>
<dbReference type="Gene3D" id="3.40.190.10">
    <property type="entry name" value="Periplasmic binding protein-like II"/>
    <property type="match status" value="2"/>
</dbReference>
<dbReference type="Proteomes" id="UP000215383">
    <property type="component" value="Chromosome 1"/>
</dbReference>
<evidence type="ECO:0000256" key="5">
    <source>
        <dbReference type="SAM" id="SignalP"/>
    </source>
</evidence>
<accession>A0A239U151</accession>
<evidence type="ECO:0000313" key="7">
    <source>
        <dbReference type="EMBL" id="SNV03359.1"/>
    </source>
</evidence>
<dbReference type="InterPro" id="IPR015168">
    <property type="entry name" value="SsuA/THI5"/>
</dbReference>
<dbReference type="SUPFAM" id="SSF53850">
    <property type="entry name" value="Periplasmic binding protein-like II"/>
    <property type="match status" value="1"/>
</dbReference>
<keyword evidence="3" id="KW-0813">Transport</keyword>
<evidence type="ECO:0000256" key="2">
    <source>
        <dbReference type="ARBA" id="ARBA00010742"/>
    </source>
</evidence>
<organism evidence="7 8">
    <name type="scientific">Megamonas hypermegale</name>
    <dbReference type="NCBI Taxonomy" id="158847"/>
    <lineage>
        <taxon>Bacteria</taxon>
        <taxon>Bacillati</taxon>
        <taxon>Bacillota</taxon>
        <taxon>Negativicutes</taxon>
        <taxon>Selenomonadales</taxon>
        <taxon>Selenomonadaceae</taxon>
        <taxon>Megamonas</taxon>
    </lineage>
</organism>
<evidence type="ECO:0000256" key="4">
    <source>
        <dbReference type="ARBA" id="ARBA00022729"/>
    </source>
</evidence>
<sequence>MNWKKMIAVVACAMTLTSVMAGCGQDKSKEASKDASSTEIVAYGVIDPQISAQQIIADKKGYFKEEGLNVTNKFIQSGGDMSSLISGGSAQVSFESPYTDIALAANGVGVKIVAPMANIGNTQAVVARKNANIVNGKDLEGKKVGIPAGAGVMIAIRNMCNELNVDINKIQFVTLGPSDAIAALEKGDIDAMACWEPWISNAQNNGGKLLFSGLKSYLGDKQGDVNWMNFYTTMQVSDTFLKEHPEEVKAMLRALKKATDFINENPDEAAEIIAKEINLDTAQVKKIMSQNQYQMVYDDKFVNSCGEIADFMKETNNISNKPDFGKYADSSILKSVDETLVTVK</sequence>
<name>A0A239U151_9FIRM</name>
<dbReference type="PANTHER" id="PTHR30024:SF47">
    <property type="entry name" value="TAURINE-BINDING PERIPLASMIC PROTEIN"/>
    <property type="match status" value="1"/>
</dbReference>
<dbReference type="GeneID" id="78507750"/>
<dbReference type="Pfam" id="PF09084">
    <property type="entry name" value="NMT1"/>
    <property type="match status" value="1"/>
</dbReference>
<dbReference type="eggNOG" id="COG0715">
    <property type="taxonomic scope" value="Bacteria"/>
</dbReference>
<dbReference type="RefSeq" id="WP_027890049.1">
    <property type="nucleotide sequence ID" value="NZ_LT906446.1"/>
</dbReference>
<evidence type="ECO:0000313" key="8">
    <source>
        <dbReference type="Proteomes" id="UP000215383"/>
    </source>
</evidence>
<comment type="subcellular location">
    <subcellularLocation>
        <location evidence="1">Periplasm</location>
    </subcellularLocation>
</comment>
<dbReference type="InterPro" id="IPR010067">
    <property type="entry name" value="ABC_SsuA_sub-bd"/>
</dbReference>
<keyword evidence="8" id="KW-1185">Reference proteome</keyword>
<evidence type="ECO:0000259" key="6">
    <source>
        <dbReference type="Pfam" id="PF09084"/>
    </source>
</evidence>
<feature type="domain" description="SsuA/THI5-like" evidence="6">
    <location>
        <begin position="54"/>
        <end position="269"/>
    </location>
</feature>
<gene>
    <name evidence="7" type="primary">tauA_1</name>
    <name evidence="7" type="ORF">SAMEA4364220_01759</name>
</gene>
<feature type="chain" id="PRO_5039035850" evidence="5">
    <location>
        <begin position="22"/>
        <end position="344"/>
    </location>
</feature>